<comment type="caution">
    <text evidence="2">The sequence shown here is derived from an EMBL/GenBank/DDBJ whole genome shotgun (WGS) entry which is preliminary data.</text>
</comment>
<feature type="region of interest" description="Disordered" evidence="1">
    <location>
        <begin position="95"/>
        <end position="135"/>
    </location>
</feature>
<proteinExistence type="predicted"/>
<feature type="region of interest" description="Disordered" evidence="1">
    <location>
        <begin position="260"/>
        <end position="283"/>
    </location>
</feature>
<evidence type="ECO:0000256" key="1">
    <source>
        <dbReference type="SAM" id="MobiDB-lite"/>
    </source>
</evidence>
<gene>
    <name evidence="2" type="ORF">SCF082_LOCUS44089</name>
</gene>
<keyword evidence="3" id="KW-1185">Reference proteome</keyword>
<feature type="non-terminal residue" evidence="2">
    <location>
        <position position="1"/>
    </location>
</feature>
<dbReference type="Proteomes" id="UP001642464">
    <property type="component" value="Unassembled WGS sequence"/>
</dbReference>
<feature type="region of interest" description="Disordered" evidence="1">
    <location>
        <begin position="1"/>
        <end position="70"/>
    </location>
</feature>
<evidence type="ECO:0000313" key="2">
    <source>
        <dbReference type="EMBL" id="CAK9093734.1"/>
    </source>
</evidence>
<feature type="compositionally biased region" description="Polar residues" evidence="1">
    <location>
        <begin position="99"/>
        <end position="113"/>
    </location>
</feature>
<accession>A0ABP0QZK6</accession>
<sequence>FEETQERRREEWSKLGIEDDQSGGEDTLTSQALKVHGKFTFGGGKQKVPGQKSPSGHPGESSKLSLLPPRKMAEIAVDEASVRLRMNLMLFPQIPGDSPESNLGLPSQQSLNGPSRPPPLAPAPKPNEDAAHAATQAAQAQAAQLAAQQAALWKPKGLPSGAAIFQPHGQLRFKDGRSHKPDGVTSHLAAASKVVFNQHLMAAARRRRLLRQDEGFEAELVRRAEELPTSPKKERLTQLKAFTARKRQVNRLAIAARMRAPSRNNQGEETSDVNVPPRAPHEPTLEQTLTHQDHGKLLLAYHRRAQPSMRGQKRRVLKPYMERSVARAPLKIQSS</sequence>
<evidence type="ECO:0000313" key="3">
    <source>
        <dbReference type="Proteomes" id="UP001642464"/>
    </source>
</evidence>
<feature type="compositionally biased region" description="Pro residues" evidence="1">
    <location>
        <begin position="115"/>
        <end position="125"/>
    </location>
</feature>
<organism evidence="2 3">
    <name type="scientific">Durusdinium trenchii</name>
    <dbReference type="NCBI Taxonomy" id="1381693"/>
    <lineage>
        <taxon>Eukaryota</taxon>
        <taxon>Sar</taxon>
        <taxon>Alveolata</taxon>
        <taxon>Dinophyceae</taxon>
        <taxon>Suessiales</taxon>
        <taxon>Symbiodiniaceae</taxon>
        <taxon>Durusdinium</taxon>
    </lineage>
</organism>
<protein>
    <recommendedName>
        <fullName evidence="4">Ribosome biogenesis protein NOP53</fullName>
    </recommendedName>
</protein>
<evidence type="ECO:0008006" key="4">
    <source>
        <dbReference type="Google" id="ProtNLM"/>
    </source>
</evidence>
<reference evidence="2 3" key="1">
    <citation type="submission" date="2024-02" db="EMBL/GenBank/DDBJ databases">
        <authorList>
            <person name="Chen Y."/>
            <person name="Shah S."/>
            <person name="Dougan E. K."/>
            <person name="Thang M."/>
            <person name="Chan C."/>
        </authorList>
    </citation>
    <scope>NUCLEOTIDE SEQUENCE [LARGE SCALE GENOMIC DNA]</scope>
</reference>
<feature type="compositionally biased region" description="Basic and acidic residues" evidence="1">
    <location>
        <begin position="1"/>
        <end position="17"/>
    </location>
</feature>
<name>A0ABP0QZK6_9DINO</name>
<dbReference type="EMBL" id="CAXAMM010040511">
    <property type="protein sequence ID" value="CAK9093734.1"/>
    <property type="molecule type" value="Genomic_DNA"/>
</dbReference>
<feature type="non-terminal residue" evidence="2">
    <location>
        <position position="335"/>
    </location>
</feature>